<keyword evidence="2" id="KW-0645">Protease</keyword>
<protein>
    <submittedName>
        <fullName evidence="6">C40 family peptidase</fullName>
    </submittedName>
</protein>
<evidence type="ECO:0000256" key="1">
    <source>
        <dbReference type="ARBA" id="ARBA00007074"/>
    </source>
</evidence>
<dbReference type="InterPro" id="IPR051202">
    <property type="entry name" value="Peptidase_C40"/>
</dbReference>
<dbReference type="RefSeq" id="WP_377467914.1">
    <property type="nucleotide sequence ID" value="NZ_JBHUOP010000008.1"/>
</dbReference>
<organism evidence="6 7">
    <name type="scientific">Populibacterium corticicola</name>
    <dbReference type="NCBI Taxonomy" id="1812826"/>
    <lineage>
        <taxon>Bacteria</taxon>
        <taxon>Bacillati</taxon>
        <taxon>Actinomycetota</taxon>
        <taxon>Actinomycetes</taxon>
        <taxon>Micrococcales</taxon>
        <taxon>Jonesiaceae</taxon>
        <taxon>Populibacterium</taxon>
    </lineage>
</organism>
<comment type="caution">
    <text evidence="6">The sequence shown here is derived from an EMBL/GenBank/DDBJ whole genome shotgun (WGS) entry which is preliminary data.</text>
</comment>
<evidence type="ECO:0000259" key="5">
    <source>
        <dbReference type="PROSITE" id="PS51935"/>
    </source>
</evidence>
<dbReference type="PROSITE" id="PS51935">
    <property type="entry name" value="NLPC_P60"/>
    <property type="match status" value="1"/>
</dbReference>
<dbReference type="SUPFAM" id="SSF54001">
    <property type="entry name" value="Cysteine proteinases"/>
    <property type="match status" value="1"/>
</dbReference>
<dbReference type="EMBL" id="JBHUOP010000008">
    <property type="protein sequence ID" value="MFD2841665.1"/>
    <property type="molecule type" value="Genomic_DNA"/>
</dbReference>
<evidence type="ECO:0000313" key="6">
    <source>
        <dbReference type="EMBL" id="MFD2841665.1"/>
    </source>
</evidence>
<comment type="similarity">
    <text evidence="1">Belongs to the peptidase C40 family.</text>
</comment>
<dbReference type="PANTHER" id="PTHR47053">
    <property type="entry name" value="MUREIN DD-ENDOPEPTIDASE MEPH-RELATED"/>
    <property type="match status" value="1"/>
</dbReference>
<proteinExistence type="inferred from homology"/>
<feature type="domain" description="NlpC/P60" evidence="5">
    <location>
        <begin position="110"/>
        <end position="230"/>
    </location>
</feature>
<dbReference type="InterPro" id="IPR038765">
    <property type="entry name" value="Papain-like_cys_pep_sf"/>
</dbReference>
<dbReference type="Proteomes" id="UP001597391">
    <property type="component" value="Unassembled WGS sequence"/>
</dbReference>
<name>A0ABW5XI44_9MICO</name>
<evidence type="ECO:0000313" key="7">
    <source>
        <dbReference type="Proteomes" id="UP001597391"/>
    </source>
</evidence>
<gene>
    <name evidence="6" type="ORF">ACFSYH_13950</name>
</gene>
<accession>A0ABW5XI44</accession>
<dbReference type="PANTHER" id="PTHR47053:SF1">
    <property type="entry name" value="MUREIN DD-ENDOPEPTIDASE MEPH-RELATED"/>
    <property type="match status" value="1"/>
</dbReference>
<dbReference type="Gene3D" id="3.90.1720.10">
    <property type="entry name" value="endopeptidase domain like (from Nostoc punctiforme)"/>
    <property type="match status" value="1"/>
</dbReference>
<reference evidence="7" key="1">
    <citation type="journal article" date="2019" name="Int. J. Syst. Evol. Microbiol.">
        <title>The Global Catalogue of Microorganisms (GCM) 10K type strain sequencing project: providing services to taxonomists for standard genome sequencing and annotation.</title>
        <authorList>
            <consortium name="The Broad Institute Genomics Platform"/>
            <consortium name="The Broad Institute Genome Sequencing Center for Infectious Disease"/>
            <person name="Wu L."/>
            <person name="Ma J."/>
        </authorList>
    </citation>
    <scope>NUCLEOTIDE SEQUENCE [LARGE SCALE GENOMIC DNA]</scope>
    <source>
        <strain evidence="7">KCTC 33576</strain>
    </source>
</reference>
<evidence type="ECO:0000256" key="4">
    <source>
        <dbReference type="ARBA" id="ARBA00022807"/>
    </source>
</evidence>
<keyword evidence="7" id="KW-1185">Reference proteome</keyword>
<sequence length="274" mass="28172">MSIDAVVARIGDIESRMAALNNAAFTTSGGIMGQGIVAVPGSTDYQSQGGTTSATSTGSTSASTFTSALSQSLASAGIDTSTLNQAIAENLGVTPSQTTTAVGDTSSANGPTAAQVIAKAKEWIGVPYKWGGNTKNGVDCSGFVKNVLGQFGIEMPRVARQQMLEGTKVNSLAEAKPGDLVVFKNGKHIGFYLGDNKMIDAPKPGDHVRIRDVYETPTSIRRVLDSNNAPAVSQTSSAHLAQGQTSVADLLGMNVSSRTSFDLANLLTQTGVGA</sequence>
<dbReference type="Pfam" id="PF00877">
    <property type="entry name" value="NLPC_P60"/>
    <property type="match status" value="1"/>
</dbReference>
<dbReference type="InterPro" id="IPR000064">
    <property type="entry name" value="NLP_P60_dom"/>
</dbReference>
<keyword evidence="3" id="KW-0378">Hydrolase</keyword>
<evidence type="ECO:0000256" key="3">
    <source>
        <dbReference type="ARBA" id="ARBA00022801"/>
    </source>
</evidence>
<keyword evidence="4" id="KW-0788">Thiol protease</keyword>
<evidence type="ECO:0000256" key="2">
    <source>
        <dbReference type="ARBA" id="ARBA00022670"/>
    </source>
</evidence>